<keyword evidence="3" id="KW-1185">Reference proteome</keyword>
<feature type="chain" id="PRO_5043573698" evidence="1">
    <location>
        <begin position="24"/>
        <end position="139"/>
    </location>
</feature>
<protein>
    <submittedName>
        <fullName evidence="2">Uncharacterized protein</fullName>
    </submittedName>
</protein>
<proteinExistence type="predicted"/>
<comment type="caution">
    <text evidence="2">The sequence shown here is derived from an EMBL/GenBank/DDBJ whole genome shotgun (WGS) entry which is preliminary data.</text>
</comment>
<evidence type="ECO:0000313" key="3">
    <source>
        <dbReference type="Proteomes" id="UP001054837"/>
    </source>
</evidence>
<dbReference type="AlphaFoldDB" id="A0AAV4MMI5"/>
<dbReference type="PROSITE" id="PS51257">
    <property type="entry name" value="PROKAR_LIPOPROTEIN"/>
    <property type="match status" value="1"/>
</dbReference>
<dbReference type="Proteomes" id="UP001054837">
    <property type="component" value="Unassembled WGS sequence"/>
</dbReference>
<accession>A0AAV4MMI5</accession>
<evidence type="ECO:0000256" key="1">
    <source>
        <dbReference type="SAM" id="SignalP"/>
    </source>
</evidence>
<gene>
    <name evidence="2" type="ORF">CDAR_467912</name>
</gene>
<organism evidence="2 3">
    <name type="scientific">Caerostris darwini</name>
    <dbReference type="NCBI Taxonomy" id="1538125"/>
    <lineage>
        <taxon>Eukaryota</taxon>
        <taxon>Metazoa</taxon>
        <taxon>Ecdysozoa</taxon>
        <taxon>Arthropoda</taxon>
        <taxon>Chelicerata</taxon>
        <taxon>Arachnida</taxon>
        <taxon>Araneae</taxon>
        <taxon>Araneomorphae</taxon>
        <taxon>Entelegynae</taxon>
        <taxon>Araneoidea</taxon>
        <taxon>Araneidae</taxon>
        <taxon>Caerostris</taxon>
    </lineage>
</organism>
<sequence>MKSCNVPFFIVILVACVSSAVSSLVFPFYNQPFPSILECVSKSGNQDICDQFLFCAQIKAAPYLEAYYKCVNEFLPRGIGKCSAKEELYYNREMRTKLLNCVKYSHDFEELSDFEKQIMYDYQDCMEQIGQFCFNYKTV</sequence>
<evidence type="ECO:0000313" key="2">
    <source>
        <dbReference type="EMBL" id="GIX73558.1"/>
    </source>
</evidence>
<dbReference type="EMBL" id="BPLQ01000621">
    <property type="protein sequence ID" value="GIX73558.1"/>
    <property type="molecule type" value="Genomic_DNA"/>
</dbReference>
<keyword evidence="1" id="KW-0732">Signal</keyword>
<name>A0AAV4MMI5_9ARAC</name>
<feature type="signal peptide" evidence="1">
    <location>
        <begin position="1"/>
        <end position="23"/>
    </location>
</feature>
<reference evidence="2 3" key="1">
    <citation type="submission" date="2021-06" db="EMBL/GenBank/DDBJ databases">
        <title>Caerostris darwini draft genome.</title>
        <authorList>
            <person name="Kono N."/>
            <person name="Arakawa K."/>
        </authorList>
    </citation>
    <scope>NUCLEOTIDE SEQUENCE [LARGE SCALE GENOMIC DNA]</scope>
</reference>